<keyword evidence="2" id="KW-1185">Reference proteome</keyword>
<dbReference type="EMBL" id="PVWO01000284">
    <property type="protein sequence ID" value="PSB54081.1"/>
    <property type="molecule type" value="Genomic_DNA"/>
</dbReference>
<reference evidence="1 2" key="1">
    <citation type="submission" date="2018-03" db="EMBL/GenBank/DDBJ databases">
        <title>The ancient ancestry and fast evolution of plastids.</title>
        <authorList>
            <person name="Moore K.R."/>
            <person name="Magnabosco C."/>
            <person name="Momper L."/>
            <person name="Gold D.A."/>
            <person name="Bosak T."/>
            <person name="Fournier G.P."/>
        </authorList>
    </citation>
    <scope>NUCLEOTIDE SEQUENCE [LARGE SCALE GENOMIC DNA]</scope>
    <source>
        <strain evidence="1 2">CCALA 037</strain>
    </source>
</reference>
<proteinExistence type="predicted"/>
<comment type="caution">
    <text evidence="1">The sequence shown here is derived from an EMBL/GenBank/DDBJ whole genome shotgun (WGS) entry which is preliminary data.</text>
</comment>
<evidence type="ECO:0000313" key="1">
    <source>
        <dbReference type="EMBL" id="PSB54081.1"/>
    </source>
</evidence>
<dbReference type="Proteomes" id="UP000238937">
    <property type="component" value="Unassembled WGS sequence"/>
</dbReference>
<protein>
    <submittedName>
        <fullName evidence="1">Uncharacterized protein</fullName>
    </submittedName>
</protein>
<name>A0A2T1GA08_9CYAN</name>
<sequence length="90" mass="9961">MPRSSCWQKCSIFSHSLPIFKSACSTVAKIRSSTTGREPSNFALIFAANFKPSAEARSNLGLFELTLSLLRYFRDVLPTPKFILPSACNS</sequence>
<gene>
    <name evidence="1" type="ORF">C7B77_19055</name>
</gene>
<accession>A0A2T1GA08</accession>
<organism evidence="1 2">
    <name type="scientific">Chamaesiphon polymorphus CCALA 037</name>
    <dbReference type="NCBI Taxonomy" id="2107692"/>
    <lineage>
        <taxon>Bacteria</taxon>
        <taxon>Bacillati</taxon>
        <taxon>Cyanobacteriota</taxon>
        <taxon>Cyanophyceae</taxon>
        <taxon>Gomontiellales</taxon>
        <taxon>Chamaesiphonaceae</taxon>
        <taxon>Chamaesiphon</taxon>
    </lineage>
</organism>
<evidence type="ECO:0000313" key="2">
    <source>
        <dbReference type="Proteomes" id="UP000238937"/>
    </source>
</evidence>
<dbReference type="AlphaFoldDB" id="A0A2T1GA08"/>